<evidence type="ECO:0000259" key="10">
    <source>
        <dbReference type="Pfam" id="PF13868"/>
    </source>
</evidence>
<dbReference type="PANTHER" id="PTHR15504:SF0">
    <property type="entry name" value="CILIA- AND FLAGELLA-ASSOCIATED PROTEIN 45"/>
    <property type="match status" value="1"/>
</dbReference>
<evidence type="ECO:0000256" key="8">
    <source>
        <dbReference type="SAM" id="Coils"/>
    </source>
</evidence>
<evidence type="ECO:0000256" key="4">
    <source>
        <dbReference type="ARBA" id="ARBA00023069"/>
    </source>
</evidence>
<keyword evidence="5" id="KW-0966">Cell projection</keyword>
<feature type="compositionally biased region" description="Polar residues" evidence="9">
    <location>
        <begin position="34"/>
        <end position="45"/>
    </location>
</feature>
<evidence type="ECO:0000256" key="3">
    <source>
        <dbReference type="ARBA" id="ARBA00023054"/>
    </source>
</evidence>
<dbReference type="Ensembl" id="ENSLBET00000009619.1">
    <property type="protein sequence ID" value="ENSLBEP00000009128.1"/>
    <property type="gene ID" value="ENSLBEG00000006973.1"/>
</dbReference>
<proteinExistence type="inferred from homology"/>
<feature type="compositionally biased region" description="Polar residues" evidence="9">
    <location>
        <begin position="1"/>
        <end position="25"/>
    </location>
</feature>
<feature type="coiled-coil region" evidence="8">
    <location>
        <begin position="82"/>
        <end position="131"/>
    </location>
</feature>
<evidence type="ECO:0000256" key="9">
    <source>
        <dbReference type="SAM" id="MobiDB-lite"/>
    </source>
</evidence>
<keyword evidence="12" id="KW-1185">Reference proteome</keyword>
<evidence type="ECO:0000256" key="1">
    <source>
        <dbReference type="ARBA" id="ARBA00004230"/>
    </source>
</evidence>
<evidence type="ECO:0000313" key="12">
    <source>
        <dbReference type="Proteomes" id="UP000261660"/>
    </source>
</evidence>
<reference evidence="11" key="1">
    <citation type="submission" date="2025-08" db="UniProtKB">
        <authorList>
            <consortium name="Ensembl"/>
        </authorList>
    </citation>
    <scope>IDENTIFICATION</scope>
</reference>
<comment type="subcellular location">
    <subcellularLocation>
        <location evidence="1">Cell projection</location>
        <location evidence="1">Cilium</location>
        <location evidence="1">Flagellum</location>
    </subcellularLocation>
</comment>
<keyword evidence="4" id="KW-0969">Cilium</keyword>
<feature type="region of interest" description="Disordered" evidence="9">
    <location>
        <begin position="1"/>
        <end position="51"/>
    </location>
</feature>
<reference evidence="11" key="2">
    <citation type="submission" date="2025-09" db="UniProtKB">
        <authorList>
            <consortium name="Ensembl"/>
        </authorList>
    </citation>
    <scope>IDENTIFICATION</scope>
</reference>
<feature type="domain" description="Trichohyalin-plectin-homology" evidence="10">
    <location>
        <begin position="150"/>
        <end position="355"/>
    </location>
</feature>
<dbReference type="InterPro" id="IPR033253">
    <property type="entry name" value="CFAP45"/>
</dbReference>
<organism evidence="11 12">
    <name type="scientific">Labrus bergylta</name>
    <name type="common">ballan wrasse</name>
    <dbReference type="NCBI Taxonomy" id="56723"/>
    <lineage>
        <taxon>Eukaryota</taxon>
        <taxon>Metazoa</taxon>
        <taxon>Chordata</taxon>
        <taxon>Craniata</taxon>
        <taxon>Vertebrata</taxon>
        <taxon>Euteleostomi</taxon>
        <taxon>Actinopterygii</taxon>
        <taxon>Neopterygii</taxon>
        <taxon>Teleostei</taxon>
        <taxon>Neoteleostei</taxon>
        <taxon>Acanthomorphata</taxon>
        <taxon>Eupercaria</taxon>
        <taxon>Labriformes</taxon>
        <taxon>Labridae</taxon>
        <taxon>Labrus</taxon>
    </lineage>
</organism>
<dbReference type="Proteomes" id="UP000261660">
    <property type="component" value="Unplaced"/>
</dbReference>
<sequence length="485" mass="57008">MRRGNNHTSKTNSSNAGCYSTQASLPKTLDKHGNSASKVMNQSQNDKARRTVQVVTKDLIRSLRIPAKDPSQEPLVLSPAEMQRILTASQDLKNKESEAQREANQKKEVEIKAAQERKKKMCESNRKLKNLIASCPLGRTNILNIELEYEVRKVNKVHMEFQCQAIREATMAEEEKRLDTMMEKECCKEVENTRKINELRKLKQKNYKQQIYHQIQQHQDEKNILNNTKKWQSQRTRENQEKMKLEDLKALEKKRADQWCLQKEFIGNIDENMSAKKQMKQEERLADMRENEYIENKFRLRTKRDAEQSCIKEEREHEQFLIQEKAKTIRAESFELNNQRIQEQKTVNGREKKKMSPGIKERQKAEYDVMAKLEQDSMVKQQEEEEKRCQKAQQHKEALLQQIKEHGRFAKHKCKDTFKEAFDFTEEGRGREVFLDIVKEKKLKDLKASGIPEIAFNLKGKCSTGDKSRQNSSLPKTKRLNLLPI</sequence>
<evidence type="ECO:0000313" key="11">
    <source>
        <dbReference type="Ensembl" id="ENSLBEP00000009128.1"/>
    </source>
</evidence>
<comment type="similarity">
    <text evidence="6">Belongs to the CFAP45 family.</text>
</comment>
<name>A0A3Q3ENS9_9LABR</name>
<evidence type="ECO:0000256" key="7">
    <source>
        <dbReference type="ARBA" id="ARBA00034142"/>
    </source>
</evidence>
<keyword evidence="3 8" id="KW-0175">Coiled coil</keyword>
<dbReference type="GeneTree" id="ENSGT00730000111174"/>
<accession>A0A3Q3ENS9</accession>
<evidence type="ECO:0000256" key="5">
    <source>
        <dbReference type="ARBA" id="ARBA00023273"/>
    </source>
</evidence>
<dbReference type="PANTHER" id="PTHR15504">
    <property type="entry name" value="NASOPHARYNGEAL EPITHELIUM SPECIFIC PROTEIN 1"/>
    <property type="match status" value="1"/>
</dbReference>
<keyword evidence="2" id="KW-0282">Flagellum</keyword>
<dbReference type="InterPro" id="IPR043597">
    <property type="entry name" value="TPH_dom"/>
</dbReference>
<dbReference type="AlphaFoldDB" id="A0A3Q3ENS9"/>
<dbReference type="GO" id="GO:0031514">
    <property type="term" value="C:motile cilium"/>
    <property type="evidence" value="ECO:0007669"/>
    <property type="project" value="UniProtKB-SubCell"/>
</dbReference>
<dbReference type="STRING" id="56723.ENSLBEP00000009128"/>
<dbReference type="Pfam" id="PF13868">
    <property type="entry name" value="TPH"/>
    <property type="match status" value="1"/>
</dbReference>
<evidence type="ECO:0000256" key="2">
    <source>
        <dbReference type="ARBA" id="ARBA00022846"/>
    </source>
</evidence>
<protein>
    <recommendedName>
        <fullName evidence="7">Cilia- and flagella-associated protein 45</fullName>
    </recommendedName>
</protein>
<dbReference type="InParanoid" id="A0A3Q3ENS9"/>
<evidence type="ECO:0000256" key="6">
    <source>
        <dbReference type="ARBA" id="ARBA00034116"/>
    </source>
</evidence>